<organism evidence="2 3">
    <name type="scientific">Camelina sativa</name>
    <name type="common">False flax</name>
    <name type="synonym">Myagrum sativum</name>
    <dbReference type="NCBI Taxonomy" id="90675"/>
    <lineage>
        <taxon>Eukaryota</taxon>
        <taxon>Viridiplantae</taxon>
        <taxon>Streptophyta</taxon>
        <taxon>Embryophyta</taxon>
        <taxon>Tracheophyta</taxon>
        <taxon>Spermatophyta</taxon>
        <taxon>Magnoliopsida</taxon>
        <taxon>eudicotyledons</taxon>
        <taxon>Gunneridae</taxon>
        <taxon>Pentapetalae</taxon>
        <taxon>rosids</taxon>
        <taxon>malvids</taxon>
        <taxon>Brassicales</taxon>
        <taxon>Brassicaceae</taxon>
        <taxon>Camelineae</taxon>
        <taxon>Camelina</taxon>
    </lineage>
</organism>
<dbReference type="PANTHER" id="PTHR47266">
    <property type="entry name" value="ENDONUCLEASE-RELATED"/>
    <property type="match status" value="1"/>
</dbReference>
<dbReference type="RefSeq" id="XP_010473939.1">
    <property type="nucleotide sequence ID" value="XM_010475637.1"/>
</dbReference>
<dbReference type="SUPFAM" id="SSF53098">
    <property type="entry name" value="Ribonuclease H-like"/>
    <property type="match status" value="1"/>
</dbReference>
<sequence length="303" mass="34900">MFKDANEFVSRCDACQRKGQISKMHEMPQNFILEVEVFDCWGIVFMGQFPSSYKNQYILVAVDYVSKWVEAIASPKNDSDVVLKLFKTTIFPRFGIPRIVISDGSKHFINKVFEKLLKKYGVQHRVASPYHPQTSGQVKVSNRQIKEILEKTVGVTRKDWAMKLDDALWAYRTAYKTPLGTTPFHLLYGKACHLPVELEHKAAWALYKERTKAYHDKKIISRHFEPNDQVLLYNSRLKLFPGKLHSRWSGPFAVQEVRPYGAIVLLNSKGDNFTVNGQRVKHYWAKAEILDGHIVRLDDAPSA</sequence>
<dbReference type="GeneID" id="104753369"/>
<feature type="domain" description="Integrase catalytic" evidence="1">
    <location>
        <begin position="24"/>
        <end position="191"/>
    </location>
</feature>
<evidence type="ECO:0000313" key="2">
    <source>
        <dbReference type="Proteomes" id="UP000694864"/>
    </source>
</evidence>
<accession>A0ABM0WP20</accession>
<dbReference type="Proteomes" id="UP000694864">
    <property type="component" value="Chromosome 2"/>
</dbReference>
<dbReference type="InterPro" id="IPR001584">
    <property type="entry name" value="Integrase_cat-core"/>
</dbReference>
<dbReference type="Pfam" id="PF00665">
    <property type="entry name" value="rve"/>
    <property type="match status" value="1"/>
</dbReference>
<evidence type="ECO:0000259" key="1">
    <source>
        <dbReference type="PROSITE" id="PS50994"/>
    </source>
</evidence>
<reference evidence="2" key="1">
    <citation type="journal article" date="2014" name="Nat. Commun.">
        <title>The emerging biofuel crop Camelina sativa retains a highly undifferentiated hexaploid genome structure.</title>
        <authorList>
            <person name="Kagale S."/>
            <person name="Koh C."/>
            <person name="Nixon J."/>
            <person name="Bollina V."/>
            <person name="Clarke W.E."/>
            <person name="Tuteja R."/>
            <person name="Spillane C."/>
            <person name="Robinson S.J."/>
            <person name="Links M.G."/>
            <person name="Clarke C."/>
            <person name="Higgins E.E."/>
            <person name="Huebert T."/>
            <person name="Sharpe A.G."/>
            <person name="Parkin I.A."/>
        </authorList>
    </citation>
    <scope>NUCLEOTIDE SEQUENCE [LARGE SCALE GENOMIC DNA]</scope>
    <source>
        <strain evidence="2">cv. DH55</strain>
    </source>
</reference>
<evidence type="ECO:0000313" key="3">
    <source>
        <dbReference type="RefSeq" id="XP_010473939.1"/>
    </source>
</evidence>
<reference evidence="3" key="2">
    <citation type="submission" date="2025-08" db="UniProtKB">
        <authorList>
            <consortium name="RefSeq"/>
        </authorList>
    </citation>
    <scope>IDENTIFICATION</scope>
    <source>
        <tissue evidence="3">Leaf</tissue>
    </source>
</reference>
<dbReference type="InterPro" id="IPR012337">
    <property type="entry name" value="RNaseH-like_sf"/>
</dbReference>
<dbReference type="PROSITE" id="PS50994">
    <property type="entry name" value="INTEGRASE"/>
    <property type="match status" value="1"/>
</dbReference>
<protein>
    <submittedName>
        <fullName evidence="3">Uncharacterized protein K02A2.6-like</fullName>
    </submittedName>
</protein>
<gene>
    <name evidence="3" type="primary">LOC104753369</name>
</gene>
<dbReference type="InterPro" id="IPR036397">
    <property type="entry name" value="RNaseH_sf"/>
</dbReference>
<dbReference type="Gene3D" id="3.30.420.10">
    <property type="entry name" value="Ribonuclease H-like superfamily/Ribonuclease H"/>
    <property type="match status" value="1"/>
</dbReference>
<keyword evidence="2" id="KW-1185">Reference proteome</keyword>
<dbReference type="InterPro" id="IPR052160">
    <property type="entry name" value="Gypsy_RT_Integrase-like"/>
</dbReference>
<name>A0ABM0WP20_CAMSA</name>
<proteinExistence type="predicted"/>